<dbReference type="RefSeq" id="WP_092333159.1">
    <property type="nucleotide sequence ID" value="NZ_FNCP01000011.1"/>
</dbReference>
<gene>
    <name evidence="1" type="ORF">SAMN05443529_11144</name>
</gene>
<name>A0A1G8ALU0_9FIRM</name>
<sequence length="95" mass="11485">MFKITEDCLEKKTFTEYFSSDAEKGTEEFEELIRKFESEPQYQFRMCDYDGEVFYIGYSDDCTHKNGFDPLDMYGEYYGCKDIQYLNEKGEYKRL</sequence>
<keyword evidence="2" id="KW-1185">Reference proteome</keyword>
<dbReference type="EMBL" id="FNCP01000011">
    <property type="protein sequence ID" value="SDH21736.1"/>
    <property type="molecule type" value="Genomic_DNA"/>
</dbReference>
<evidence type="ECO:0000313" key="1">
    <source>
        <dbReference type="EMBL" id="SDH21736.1"/>
    </source>
</evidence>
<dbReference type="AlphaFoldDB" id="A0A1G8ALU0"/>
<evidence type="ECO:0000313" key="2">
    <source>
        <dbReference type="Proteomes" id="UP000198656"/>
    </source>
</evidence>
<dbReference type="Proteomes" id="UP000198656">
    <property type="component" value="Unassembled WGS sequence"/>
</dbReference>
<accession>A0A1G8ALU0</accession>
<dbReference type="OrthoDB" id="1798387at2"/>
<reference evidence="2" key="1">
    <citation type="submission" date="2016-10" db="EMBL/GenBank/DDBJ databases">
        <authorList>
            <person name="Varghese N."/>
            <person name="Submissions S."/>
        </authorList>
    </citation>
    <scope>NUCLEOTIDE SEQUENCE [LARGE SCALE GENOMIC DNA]</scope>
    <source>
        <strain evidence="2">DSM 8344</strain>
    </source>
</reference>
<organism evidence="1 2">
    <name type="scientific">Desulfosporosinus hippei DSM 8344</name>
    <dbReference type="NCBI Taxonomy" id="1121419"/>
    <lineage>
        <taxon>Bacteria</taxon>
        <taxon>Bacillati</taxon>
        <taxon>Bacillota</taxon>
        <taxon>Clostridia</taxon>
        <taxon>Eubacteriales</taxon>
        <taxon>Desulfitobacteriaceae</taxon>
        <taxon>Desulfosporosinus</taxon>
    </lineage>
</organism>
<proteinExistence type="predicted"/>
<protein>
    <submittedName>
        <fullName evidence="1">Uncharacterized protein</fullName>
    </submittedName>
</protein>